<evidence type="ECO:0000256" key="3">
    <source>
        <dbReference type="ARBA" id="ARBA00023015"/>
    </source>
</evidence>
<dbReference type="InterPro" id="IPR015424">
    <property type="entry name" value="PyrdxlP-dep_Trfase"/>
</dbReference>
<dbReference type="InterPro" id="IPR036388">
    <property type="entry name" value="WH-like_DNA-bd_sf"/>
</dbReference>
<evidence type="ECO:0000313" key="8">
    <source>
        <dbReference type="Proteomes" id="UP000647587"/>
    </source>
</evidence>
<evidence type="ECO:0000313" key="7">
    <source>
        <dbReference type="EMBL" id="GGK20881.1"/>
    </source>
</evidence>
<dbReference type="EMBL" id="BMPP01000004">
    <property type="protein sequence ID" value="GGK20881.1"/>
    <property type="molecule type" value="Genomic_DNA"/>
</dbReference>
<dbReference type="PRINTS" id="PR00035">
    <property type="entry name" value="HTHGNTR"/>
</dbReference>
<dbReference type="InterPro" id="IPR036390">
    <property type="entry name" value="WH_DNA-bd_sf"/>
</dbReference>
<keyword evidence="8" id="KW-1185">Reference proteome</keyword>
<dbReference type="RefSeq" id="WP_189005640.1">
    <property type="nucleotide sequence ID" value="NZ_BMPP01000004.1"/>
</dbReference>
<dbReference type="SMART" id="SM00345">
    <property type="entry name" value="HTH_GNTR"/>
    <property type="match status" value="1"/>
</dbReference>
<dbReference type="CDD" id="cd00609">
    <property type="entry name" value="AAT_like"/>
    <property type="match status" value="1"/>
</dbReference>
<proteinExistence type="inferred from homology"/>
<dbReference type="Gene3D" id="3.40.640.10">
    <property type="entry name" value="Type I PLP-dependent aspartate aminotransferase-like (Major domain)"/>
    <property type="match status" value="1"/>
</dbReference>
<comment type="similarity">
    <text evidence="1">In the C-terminal section; belongs to the class-I pyridoxal-phosphate-dependent aminotransferase family.</text>
</comment>
<accession>A0ABQ2ERA0</accession>
<dbReference type="SUPFAM" id="SSF46785">
    <property type="entry name" value="Winged helix' DNA-binding domain"/>
    <property type="match status" value="1"/>
</dbReference>
<name>A0ABQ2ERA0_9DEIO</name>
<dbReference type="PANTHER" id="PTHR46577">
    <property type="entry name" value="HTH-TYPE TRANSCRIPTIONAL REGULATORY PROTEIN GABR"/>
    <property type="match status" value="1"/>
</dbReference>
<evidence type="ECO:0000256" key="2">
    <source>
        <dbReference type="ARBA" id="ARBA00022898"/>
    </source>
</evidence>
<dbReference type="Pfam" id="PF00155">
    <property type="entry name" value="Aminotran_1_2"/>
    <property type="match status" value="1"/>
</dbReference>
<dbReference type="Gene3D" id="1.10.10.10">
    <property type="entry name" value="Winged helix-like DNA-binding domain superfamily/Winged helix DNA-binding domain"/>
    <property type="match status" value="1"/>
</dbReference>
<keyword evidence="2" id="KW-0663">Pyridoxal phosphate</keyword>
<comment type="caution">
    <text evidence="7">The sequence shown here is derived from an EMBL/GenBank/DDBJ whole genome shotgun (WGS) entry which is preliminary data.</text>
</comment>
<dbReference type="InterPro" id="IPR051446">
    <property type="entry name" value="HTH_trans_reg/aminotransferase"/>
</dbReference>
<dbReference type="PROSITE" id="PS50949">
    <property type="entry name" value="HTH_GNTR"/>
    <property type="match status" value="1"/>
</dbReference>
<evidence type="ECO:0000259" key="6">
    <source>
        <dbReference type="PROSITE" id="PS50949"/>
    </source>
</evidence>
<evidence type="ECO:0000256" key="5">
    <source>
        <dbReference type="ARBA" id="ARBA00023163"/>
    </source>
</evidence>
<reference evidence="8" key="1">
    <citation type="journal article" date="2019" name="Int. J. Syst. Evol. Microbiol.">
        <title>The Global Catalogue of Microorganisms (GCM) 10K type strain sequencing project: providing services to taxonomists for standard genome sequencing and annotation.</title>
        <authorList>
            <consortium name="The Broad Institute Genomics Platform"/>
            <consortium name="The Broad Institute Genome Sequencing Center for Infectious Disease"/>
            <person name="Wu L."/>
            <person name="Ma J."/>
        </authorList>
    </citation>
    <scope>NUCLEOTIDE SEQUENCE [LARGE SCALE GENOMIC DNA]</scope>
    <source>
        <strain evidence="8">JCM 30331</strain>
    </source>
</reference>
<dbReference type="InterPro" id="IPR000524">
    <property type="entry name" value="Tscrpt_reg_HTH_GntR"/>
</dbReference>
<protein>
    <submittedName>
        <fullName evidence="7">GntR family transcriptional regulator</fullName>
    </submittedName>
</protein>
<keyword evidence="4" id="KW-0238">DNA-binding</keyword>
<dbReference type="InterPro" id="IPR015421">
    <property type="entry name" value="PyrdxlP-dep_Trfase_major"/>
</dbReference>
<dbReference type="Pfam" id="PF00392">
    <property type="entry name" value="GntR"/>
    <property type="match status" value="1"/>
</dbReference>
<dbReference type="SUPFAM" id="SSF53383">
    <property type="entry name" value="PLP-dependent transferases"/>
    <property type="match status" value="1"/>
</dbReference>
<organism evidence="7 8">
    <name type="scientific">Deinococcus malanensis</name>
    <dbReference type="NCBI Taxonomy" id="1706855"/>
    <lineage>
        <taxon>Bacteria</taxon>
        <taxon>Thermotogati</taxon>
        <taxon>Deinococcota</taxon>
        <taxon>Deinococci</taxon>
        <taxon>Deinococcales</taxon>
        <taxon>Deinococcaceae</taxon>
        <taxon>Deinococcus</taxon>
    </lineage>
</organism>
<keyword evidence="5" id="KW-0804">Transcription</keyword>
<dbReference type="CDD" id="cd07377">
    <property type="entry name" value="WHTH_GntR"/>
    <property type="match status" value="1"/>
</dbReference>
<gene>
    <name evidence="7" type="ORF">GCM10008955_12910</name>
</gene>
<feature type="domain" description="HTH gntR-type" evidence="6">
    <location>
        <begin position="21"/>
        <end position="89"/>
    </location>
</feature>
<evidence type="ECO:0000256" key="1">
    <source>
        <dbReference type="ARBA" id="ARBA00005384"/>
    </source>
</evidence>
<sequence>MAGARVRALNIPELLPAQTGETLHARVARSLRQAVTQGYWPEGSRLPGHRVLAAGLGVSRNTLVDALDQLQAEGYVTAQGRSGTRVSAALQPVSPVRHPPTLPLSAWATRALAGQEQDVGGDYVVDFRVGQPVPELYPEAAWTQALARRAGHGSADAQVLRDPLGPLDTRRALAAYLNAERGARVTPDMIMLTGGTQSALDALARVFLEPGRSSAIEAPTYPGAWAALAATGAQVVDVPVDAQGLDPVALPGQATLLYITPGCQYPTTVTLPFSRQRAVIDWAEQTGAFILEDDYAADLHHTGRPPTVMQGLLPDRVLLLGSFSKSLAPVTRSGFLVAPEAVTRVLAGTRPLTDRVPGVLDALALGDILASGAYSRHLRRARQTLRHRHTVLVDALDSAFPTWQITPARAGLHVYVCLPQDVTAGEVLAHAAGRGVAMSPAGATGRSQAVLMAFGHLEPHQIRDGVARLV</sequence>
<evidence type="ECO:0000256" key="4">
    <source>
        <dbReference type="ARBA" id="ARBA00023125"/>
    </source>
</evidence>
<dbReference type="Proteomes" id="UP000647587">
    <property type="component" value="Unassembled WGS sequence"/>
</dbReference>
<dbReference type="PANTHER" id="PTHR46577:SF1">
    <property type="entry name" value="HTH-TYPE TRANSCRIPTIONAL REGULATORY PROTEIN GABR"/>
    <property type="match status" value="1"/>
</dbReference>
<dbReference type="InterPro" id="IPR004839">
    <property type="entry name" value="Aminotransferase_I/II_large"/>
</dbReference>
<keyword evidence="3" id="KW-0805">Transcription regulation</keyword>